<dbReference type="GO" id="GO:0003677">
    <property type="term" value="F:DNA binding"/>
    <property type="evidence" value="ECO:0007669"/>
    <property type="project" value="UniProtKB-UniRule"/>
</dbReference>
<dbReference type="SUPFAM" id="SSF48498">
    <property type="entry name" value="Tetracyclin repressor-like, C-terminal domain"/>
    <property type="match status" value="1"/>
</dbReference>
<dbReference type="Pfam" id="PF00440">
    <property type="entry name" value="TetR_N"/>
    <property type="match status" value="1"/>
</dbReference>
<evidence type="ECO:0000256" key="1">
    <source>
        <dbReference type="ARBA" id="ARBA00023125"/>
    </source>
</evidence>
<dbReference type="SUPFAM" id="SSF46689">
    <property type="entry name" value="Homeodomain-like"/>
    <property type="match status" value="1"/>
</dbReference>
<dbReference type="PRINTS" id="PR00455">
    <property type="entry name" value="HTHTETR"/>
</dbReference>
<keyword evidence="5" id="KW-1185">Reference proteome</keyword>
<dbReference type="PANTHER" id="PTHR43479">
    <property type="entry name" value="ACREF/ENVCD OPERON REPRESSOR-RELATED"/>
    <property type="match status" value="1"/>
</dbReference>
<dbReference type="Proteomes" id="UP000307943">
    <property type="component" value="Unassembled WGS sequence"/>
</dbReference>
<dbReference type="InterPro" id="IPR009057">
    <property type="entry name" value="Homeodomain-like_sf"/>
</dbReference>
<dbReference type="PROSITE" id="PS50977">
    <property type="entry name" value="HTH_TETR_2"/>
    <property type="match status" value="1"/>
</dbReference>
<dbReference type="EMBL" id="VDCQ01000008">
    <property type="protein sequence ID" value="TNJ66855.1"/>
    <property type="molecule type" value="Genomic_DNA"/>
</dbReference>
<dbReference type="PROSITE" id="PS01081">
    <property type="entry name" value="HTH_TETR_1"/>
    <property type="match status" value="1"/>
</dbReference>
<protein>
    <submittedName>
        <fullName evidence="4">TetR/AcrR family transcriptional regulator</fullName>
    </submittedName>
</protein>
<dbReference type="AlphaFoldDB" id="A0A5C4TD75"/>
<dbReference type="RefSeq" id="WP_139601660.1">
    <property type="nucleotide sequence ID" value="NZ_VDCQ01000008.1"/>
</dbReference>
<evidence type="ECO:0000313" key="5">
    <source>
        <dbReference type="Proteomes" id="UP000307943"/>
    </source>
</evidence>
<dbReference type="OrthoDB" id="9812484at2"/>
<dbReference type="PANTHER" id="PTHR43479:SF11">
    <property type="entry name" value="ACREF_ENVCD OPERON REPRESSOR-RELATED"/>
    <property type="match status" value="1"/>
</dbReference>
<dbReference type="InterPro" id="IPR023772">
    <property type="entry name" value="DNA-bd_HTH_TetR-type_CS"/>
</dbReference>
<organism evidence="4 5">
    <name type="scientific">Paenibacillus hemerocallicola</name>
    <dbReference type="NCBI Taxonomy" id="1172614"/>
    <lineage>
        <taxon>Bacteria</taxon>
        <taxon>Bacillati</taxon>
        <taxon>Bacillota</taxon>
        <taxon>Bacilli</taxon>
        <taxon>Bacillales</taxon>
        <taxon>Paenibacillaceae</taxon>
        <taxon>Paenibacillus</taxon>
    </lineage>
</organism>
<dbReference type="InterPro" id="IPR001647">
    <property type="entry name" value="HTH_TetR"/>
</dbReference>
<name>A0A5C4TD75_9BACL</name>
<evidence type="ECO:0000259" key="3">
    <source>
        <dbReference type="PROSITE" id="PS50977"/>
    </source>
</evidence>
<dbReference type="Gene3D" id="1.10.10.60">
    <property type="entry name" value="Homeodomain-like"/>
    <property type="match status" value="1"/>
</dbReference>
<sequence length="191" mass="21761">MTVDRRKLIIEAAAKSFALFGYKATTMDQVAKIAGVGKGTIYTFFANKEELFQEIMNKLIQEMKRVAEEVVDPERKFFDNLHRVLERLLDFREEHELAIKLTQEVKEIGTQMAQEGIQQIEKAVVGYIRIQVKKAVDKGEIKPCDPEITAFVMLKLYMALTADWKKSHEPLGKGQVAELLPFYLQAGLAPD</sequence>
<feature type="domain" description="HTH tetR-type" evidence="3">
    <location>
        <begin position="3"/>
        <end position="63"/>
    </location>
</feature>
<evidence type="ECO:0000313" key="4">
    <source>
        <dbReference type="EMBL" id="TNJ66855.1"/>
    </source>
</evidence>
<accession>A0A5C4TD75</accession>
<proteinExistence type="predicted"/>
<dbReference type="InterPro" id="IPR050624">
    <property type="entry name" value="HTH-type_Tx_Regulator"/>
</dbReference>
<reference evidence="4 5" key="1">
    <citation type="submission" date="2019-05" db="EMBL/GenBank/DDBJ databases">
        <title>We sequenced the genome of Paenibacillus hemerocallicola KCTC 33185 for further insight into its adaptation and study the phylogeny of Paenibacillus.</title>
        <authorList>
            <person name="Narsing Rao M.P."/>
        </authorList>
    </citation>
    <scope>NUCLEOTIDE SEQUENCE [LARGE SCALE GENOMIC DNA]</scope>
    <source>
        <strain evidence="4 5">KCTC 33185</strain>
    </source>
</reference>
<dbReference type="Gene3D" id="1.10.357.10">
    <property type="entry name" value="Tetracycline Repressor, domain 2"/>
    <property type="match status" value="1"/>
</dbReference>
<feature type="DNA-binding region" description="H-T-H motif" evidence="2">
    <location>
        <begin position="26"/>
        <end position="45"/>
    </location>
</feature>
<evidence type="ECO:0000256" key="2">
    <source>
        <dbReference type="PROSITE-ProRule" id="PRU00335"/>
    </source>
</evidence>
<comment type="caution">
    <text evidence="4">The sequence shown here is derived from an EMBL/GenBank/DDBJ whole genome shotgun (WGS) entry which is preliminary data.</text>
</comment>
<gene>
    <name evidence="4" type="ORF">FE784_08265</name>
</gene>
<dbReference type="InterPro" id="IPR036271">
    <property type="entry name" value="Tet_transcr_reg_TetR-rel_C_sf"/>
</dbReference>
<keyword evidence="1 2" id="KW-0238">DNA-binding</keyword>